<accession>A0A143BYL4</accession>
<keyword evidence="3" id="KW-1185">Reference proteome</keyword>
<dbReference type="Gene3D" id="1.10.3810.10">
    <property type="entry name" value="Biosynthetic peptidoglycan transglycosylase-like"/>
    <property type="match status" value="1"/>
</dbReference>
<evidence type="ECO:0000313" key="3">
    <source>
        <dbReference type="Proteomes" id="UP000076096"/>
    </source>
</evidence>
<dbReference type="KEGG" id="stsi:A4E84_12310"/>
<protein>
    <recommendedName>
        <fullName evidence="1">Glycosyl transferase family 51 domain-containing protein</fullName>
    </recommendedName>
</protein>
<proteinExistence type="predicted"/>
<dbReference type="InterPro" id="IPR001264">
    <property type="entry name" value="Glyco_trans_51"/>
</dbReference>
<dbReference type="SUPFAM" id="SSF53955">
    <property type="entry name" value="Lysozyme-like"/>
    <property type="match status" value="1"/>
</dbReference>
<gene>
    <name evidence="2" type="ORF">A4E84_12310</name>
</gene>
<feature type="domain" description="Glycosyl transferase family 51" evidence="1">
    <location>
        <begin position="6"/>
        <end position="51"/>
    </location>
</feature>
<dbReference type="InterPro" id="IPR036950">
    <property type="entry name" value="PBP_transglycosylase"/>
</dbReference>
<evidence type="ECO:0000313" key="2">
    <source>
        <dbReference type="EMBL" id="AMW10224.1"/>
    </source>
</evidence>
<dbReference type="InterPro" id="IPR023346">
    <property type="entry name" value="Lysozyme-like_dom_sf"/>
</dbReference>
<reference evidence="3" key="1">
    <citation type="submission" date="2016-04" db="EMBL/GenBank/DDBJ databases">
        <authorList>
            <person name="Zhang B."/>
        </authorList>
    </citation>
    <scope>NUCLEOTIDE SEQUENCE [LARGE SCALE GENOMIC DNA]</scope>
    <source>
        <strain evidence="3">S10</strain>
    </source>
</reference>
<sequence length="62" mass="6858">MARTGWGRRQAMPLKDIPEDVRDAVPAAENASFHSDPGISLRRSVASIVASYPNAYYYACRT</sequence>
<dbReference type="EMBL" id="CP015098">
    <property type="protein sequence ID" value="AMW10224.1"/>
    <property type="molecule type" value="Genomic_DNA"/>
</dbReference>
<dbReference type="STRING" id="1783515.A4E84_12310"/>
<evidence type="ECO:0000259" key="1">
    <source>
        <dbReference type="Pfam" id="PF00912"/>
    </source>
</evidence>
<organism evidence="2 3">
    <name type="scientific">Streptomyces qaidamensis</name>
    <dbReference type="NCBI Taxonomy" id="1783515"/>
    <lineage>
        <taxon>Bacteria</taxon>
        <taxon>Bacillati</taxon>
        <taxon>Actinomycetota</taxon>
        <taxon>Actinomycetes</taxon>
        <taxon>Kitasatosporales</taxon>
        <taxon>Streptomycetaceae</taxon>
        <taxon>Streptomyces</taxon>
        <taxon>Streptomyces aurantiacus group</taxon>
    </lineage>
</organism>
<dbReference type="AlphaFoldDB" id="A0A143BYL4"/>
<dbReference type="Pfam" id="PF00912">
    <property type="entry name" value="Transgly"/>
    <property type="match status" value="1"/>
</dbReference>
<dbReference type="Proteomes" id="UP000076096">
    <property type="component" value="Chromosome"/>
</dbReference>
<name>A0A143BYL4_9ACTN</name>